<protein>
    <submittedName>
        <fullName evidence="1">Uncharacterized protein</fullName>
    </submittedName>
</protein>
<organism evidence="1 2">
    <name type="scientific">Microvenator marinus</name>
    <dbReference type="NCBI Taxonomy" id="2600177"/>
    <lineage>
        <taxon>Bacteria</taxon>
        <taxon>Deltaproteobacteria</taxon>
        <taxon>Bradymonadales</taxon>
        <taxon>Microvenatoraceae</taxon>
        <taxon>Microvenator</taxon>
    </lineage>
</organism>
<name>A0A5B8XVE0_9DELT</name>
<reference evidence="1 2" key="1">
    <citation type="submission" date="2019-08" db="EMBL/GenBank/DDBJ databases">
        <authorList>
            <person name="Liang Q."/>
        </authorList>
    </citation>
    <scope>NUCLEOTIDE SEQUENCE [LARGE SCALE GENOMIC DNA]</scope>
    <source>
        <strain evidence="1 2">V1718</strain>
    </source>
</reference>
<evidence type="ECO:0000313" key="2">
    <source>
        <dbReference type="Proteomes" id="UP000321595"/>
    </source>
</evidence>
<dbReference type="EMBL" id="CP042467">
    <property type="protein sequence ID" value="QED28898.1"/>
    <property type="molecule type" value="Genomic_DNA"/>
</dbReference>
<dbReference type="Proteomes" id="UP000321595">
    <property type="component" value="Chromosome"/>
</dbReference>
<accession>A0A5B8XVE0</accession>
<gene>
    <name evidence="1" type="ORF">FRD01_16955</name>
</gene>
<evidence type="ECO:0000313" key="1">
    <source>
        <dbReference type="EMBL" id="QED28898.1"/>
    </source>
</evidence>
<keyword evidence="2" id="KW-1185">Reference proteome</keyword>
<dbReference type="KEGG" id="bbae:FRD01_16955"/>
<proteinExistence type="predicted"/>
<dbReference type="AlphaFoldDB" id="A0A5B8XVE0"/>
<sequence>MMDLSEVSEELDSGRWHTRLIELMGILGNLGTPKLLGLAQSLLAAGLKIRFLVSSLGEEDAPDLVGLFEDILEEFRELGQSLPDAGEILETVVQLEGILKSLGSTPAFESWRKEFLSACGKLVEDLFAKAFELMTSRESRPENDRAIMRIFELLEVIAHRLVDAGVAAGRGASNF</sequence>
<dbReference type="RefSeq" id="WP_146961730.1">
    <property type="nucleotide sequence ID" value="NZ_CP042467.1"/>
</dbReference>